<gene>
    <name evidence="1" type="ORF">SAMN04487947_0575</name>
</gene>
<dbReference type="RefSeq" id="WP_177232516.1">
    <property type="nucleotide sequence ID" value="NZ_FOYT01000001.1"/>
</dbReference>
<evidence type="ECO:0000313" key="1">
    <source>
        <dbReference type="EMBL" id="SFR37207.1"/>
    </source>
</evidence>
<protein>
    <recommendedName>
        <fullName evidence="3">HEPN domain-containing protein</fullName>
    </recommendedName>
</protein>
<dbReference type="Proteomes" id="UP000198531">
    <property type="component" value="Unassembled WGS sequence"/>
</dbReference>
<accession>A0A1I6G590</accession>
<sequence length="225" mass="25474">MEIRADIDRNRVKRAHGEFEMAESKLDSVMRYTREGEEINHADCFVDAQRSIEKSTKSIFKLMEVNHPTDHSISPGSNAGKNLLNAVADEVTDLDFPQMVRGPFTERDVERIHVRAVARLMFLCEMYGNMYTLAYYGIDDPDFQLPPNQIVDDGEYEAILESAVTALRISDAVIDSISTGELPRANRPTGLEGPMEDRSSIKGDYYGVGKHFTEYDPVSAYRRKL</sequence>
<evidence type="ECO:0008006" key="3">
    <source>
        <dbReference type="Google" id="ProtNLM"/>
    </source>
</evidence>
<keyword evidence="2" id="KW-1185">Reference proteome</keyword>
<proteinExistence type="predicted"/>
<evidence type="ECO:0000313" key="2">
    <source>
        <dbReference type="Proteomes" id="UP000198531"/>
    </source>
</evidence>
<dbReference type="OrthoDB" id="384080at2157"/>
<name>A0A1I6G590_9EURY</name>
<dbReference type="AlphaFoldDB" id="A0A1I6G590"/>
<organism evidence="1 2">
    <name type="scientific">Halogeometricum rufum</name>
    <dbReference type="NCBI Taxonomy" id="553469"/>
    <lineage>
        <taxon>Archaea</taxon>
        <taxon>Methanobacteriati</taxon>
        <taxon>Methanobacteriota</taxon>
        <taxon>Stenosarchaea group</taxon>
        <taxon>Halobacteria</taxon>
        <taxon>Halobacteriales</taxon>
        <taxon>Haloferacaceae</taxon>
        <taxon>Halogeometricum</taxon>
    </lineage>
</organism>
<reference evidence="2" key="1">
    <citation type="submission" date="2016-10" db="EMBL/GenBank/DDBJ databases">
        <authorList>
            <person name="Varghese N."/>
            <person name="Submissions S."/>
        </authorList>
    </citation>
    <scope>NUCLEOTIDE SEQUENCE [LARGE SCALE GENOMIC DNA]</scope>
    <source>
        <strain evidence="2">CGMCC 1.7736</strain>
    </source>
</reference>
<dbReference type="EMBL" id="FOYT01000001">
    <property type="protein sequence ID" value="SFR37207.1"/>
    <property type="molecule type" value="Genomic_DNA"/>
</dbReference>